<keyword evidence="4" id="KW-0813">Transport</keyword>
<comment type="caution">
    <text evidence="11">The sequence shown here is derived from an EMBL/GenBank/DDBJ whole genome shotgun (WGS) entry which is preliminary data.</text>
</comment>
<keyword evidence="7" id="KW-0472">Membrane</keyword>
<feature type="domain" description="Conserved oligomeric Golgi complex subunit 3 N-terminal" evidence="9">
    <location>
        <begin position="116"/>
        <end position="258"/>
    </location>
</feature>
<evidence type="ECO:0000259" key="10">
    <source>
        <dbReference type="Pfam" id="PF20671"/>
    </source>
</evidence>
<evidence type="ECO:0000313" key="12">
    <source>
        <dbReference type="Proteomes" id="UP001378592"/>
    </source>
</evidence>
<comment type="similarity">
    <text evidence="2">Belongs to the COG3 family.</text>
</comment>
<sequence>MAEKVEIKKIQDKLLKWEQSENSLAPLTSFQRHAILEVAEEINSSRSRGSNSHPEIRWTVTRQEEIPPDKKTGEIPRNITALNKGDLKIETTHQFLTWYTQVEEELLDEEDELYLQYYEQLRAWRLECATLLEHVEAALGDLSCLSGQYLSVSERTSSLHRVSEQLLAEQTQLHSLSEEVSQRLRYFTLLENLTQRLGSPTLSVASDQFYDLLDQLDSCIQYMSVHSKWREADSYLAKYRHCLSKALGLVRVYVLSVFLNATQQVLAPRQGVPGQLPADQVFALCYGKFQASATRLKGLLTRIEERCDRSQEHELLLADCLQCYFEQRELLLAASVRSSVAELAKTHHGDHCSLVRSGCAFLVHVCQDEHQLFFQFFSRPASQLTVFLEGLCTSLYDTLRPIIIHINHLETLAEVCSILRLEMLEEHVQNNSVPLEAFGRIAWQLLQDVQERLVFRTHCYLQSDILNYKPAPGDLAYPEKLEMMESIAQQLQEQAALQAIRRSESHSSLQSVGSTTSQEVAHFTADTTPEQPRSRTGNSPADLHGMWYPTVRRTLVCLSRLYRCVDRPIFQGLSQEALSMCIQSVAFAATAITSRKGAVDGLLFQVKHLLILREQIAPFQVDFTVKEMSLDFSKVKTAAFGLLQRRNRLLSLGPDNALLEFLLAGTPAVREQLLDSRKEVDRTLKQACETFIKHSTNILAQPLLSFLDKAQVYTKMVSEVQGGALLSNQPFASASLVCQTVQETQRLIKAQLPVLQRSMQLYLANRETEFVLFRPIKNSVVGAFAQLQQLLSTGGYSSEDLLLAACPAPEQVALLLSSAALAASSAPPATPRSTFDIASSTGSVTLVTNEPSLDPSTPHDSSAGVIVTSALPVAPVTMAAARDNSELKSGR</sequence>
<reference evidence="11 12" key="1">
    <citation type="submission" date="2024-03" db="EMBL/GenBank/DDBJ databases">
        <title>The genome assembly and annotation of the cricket Gryllus longicercus Weissman &amp; Gray.</title>
        <authorList>
            <person name="Szrajer S."/>
            <person name="Gray D."/>
            <person name="Ylla G."/>
        </authorList>
    </citation>
    <scope>NUCLEOTIDE SEQUENCE [LARGE SCALE GENOMIC DNA]</scope>
    <source>
        <strain evidence="11">DAG 2021-001</strain>
        <tissue evidence="11">Whole body minus gut</tissue>
    </source>
</reference>
<proteinExistence type="inferred from homology"/>
<dbReference type="GO" id="GO:0006886">
    <property type="term" value="P:intracellular protein transport"/>
    <property type="evidence" value="ECO:0007669"/>
    <property type="project" value="InterPro"/>
</dbReference>
<protein>
    <recommendedName>
        <fullName evidence="3">Conserved oligomeric Golgi complex subunit 3</fullName>
    </recommendedName>
    <alternativeName>
        <fullName evidence="8">Component of oligomeric Golgi complex 3</fullName>
    </alternativeName>
</protein>
<dbReference type="PANTHER" id="PTHR13302">
    <property type="entry name" value="CONSERVED OLIGOMERIC GOLGI COMPLEX COMPONENT 3"/>
    <property type="match status" value="1"/>
</dbReference>
<evidence type="ECO:0000313" key="11">
    <source>
        <dbReference type="EMBL" id="KAK7793520.1"/>
    </source>
</evidence>
<evidence type="ECO:0000256" key="4">
    <source>
        <dbReference type="ARBA" id="ARBA00022448"/>
    </source>
</evidence>
<dbReference type="InterPro" id="IPR048320">
    <property type="entry name" value="COG3_N"/>
</dbReference>
<comment type="subcellular location">
    <subcellularLocation>
        <location evidence="1">Golgi apparatus membrane</location>
        <topology evidence="1">Peripheral membrane protein</topology>
    </subcellularLocation>
</comment>
<evidence type="ECO:0000256" key="1">
    <source>
        <dbReference type="ARBA" id="ARBA00004395"/>
    </source>
</evidence>
<dbReference type="AlphaFoldDB" id="A0AAN9VC48"/>
<keyword evidence="6" id="KW-0333">Golgi apparatus</keyword>
<dbReference type="GO" id="GO:0000139">
    <property type="term" value="C:Golgi membrane"/>
    <property type="evidence" value="ECO:0007669"/>
    <property type="project" value="UniProtKB-SubCell"/>
</dbReference>
<evidence type="ECO:0000256" key="7">
    <source>
        <dbReference type="ARBA" id="ARBA00023136"/>
    </source>
</evidence>
<evidence type="ECO:0000256" key="2">
    <source>
        <dbReference type="ARBA" id="ARBA00009936"/>
    </source>
</evidence>
<dbReference type="Pfam" id="PF04136">
    <property type="entry name" value="COG3_N"/>
    <property type="match status" value="1"/>
</dbReference>
<dbReference type="GO" id="GO:0005801">
    <property type="term" value="C:cis-Golgi network"/>
    <property type="evidence" value="ECO:0007669"/>
    <property type="project" value="InterPro"/>
</dbReference>
<dbReference type="GO" id="GO:0007030">
    <property type="term" value="P:Golgi organization"/>
    <property type="evidence" value="ECO:0007669"/>
    <property type="project" value="TreeGrafter"/>
</dbReference>
<evidence type="ECO:0000256" key="6">
    <source>
        <dbReference type="ARBA" id="ARBA00023034"/>
    </source>
</evidence>
<evidence type="ECO:0000256" key="5">
    <source>
        <dbReference type="ARBA" id="ARBA00022927"/>
    </source>
</evidence>
<accession>A0AAN9VC48</accession>
<evidence type="ECO:0000256" key="8">
    <source>
        <dbReference type="ARBA" id="ARBA00031339"/>
    </source>
</evidence>
<evidence type="ECO:0000259" key="9">
    <source>
        <dbReference type="Pfam" id="PF04136"/>
    </source>
</evidence>
<feature type="domain" description="Conserved oligomeric Golgi complex subunit 3 C-terminal" evidence="10">
    <location>
        <begin position="282"/>
        <end position="635"/>
    </location>
</feature>
<dbReference type="Proteomes" id="UP001378592">
    <property type="component" value="Unassembled WGS sequence"/>
</dbReference>
<dbReference type="EMBL" id="JAZDUA010000375">
    <property type="protein sequence ID" value="KAK7793520.1"/>
    <property type="molecule type" value="Genomic_DNA"/>
</dbReference>
<evidence type="ECO:0000256" key="3">
    <source>
        <dbReference type="ARBA" id="ARBA00020976"/>
    </source>
</evidence>
<dbReference type="Pfam" id="PF20671">
    <property type="entry name" value="COG3_C"/>
    <property type="match status" value="1"/>
</dbReference>
<dbReference type="PANTHER" id="PTHR13302:SF8">
    <property type="entry name" value="CONSERVED OLIGOMERIC GOLGI COMPLEX SUBUNIT 3"/>
    <property type="match status" value="1"/>
</dbReference>
<dbReference type="InterPro" id="IPR007265">
    <property type="entry name" value="COG_su3"/>
</dbReference>
<dbReference type="GO" id="GO:0006891">
    <property type="term" value="P:intra-Golgi vesicle-mediated transport"/>
    <property type="evidence" value="ECO:0007669"/>
    <property type="project" value="TreeGrafter"/>
</dbReference>
<keyword evidence="12" id="KW-1185">Reference proteome</keyword>
<gene>
    <name evidence="11" type="ORF">R5R35_010587</name>
</gene>
<organism evidence="11 12">
    <name type="scientific">Gryllus longicercus</name>
    <dbReference type="NCBI Taxonomy" id="2509291"/>
    <lineage>
        <taxon>Eukaryota</taxon>
        <taxon>Metazoa</taxon>
        <taxon>Ecdysozoa</taxon>
        <taxon>Arthropoda</taxon>
        <taxon>Hexapoda</taxon>
        <taxon>Insecta</taxon>
        <taxon>Pterygota</taxon>
        <taxon>Neoptera</taxon>
        <taxon>Polyneoptera</taxon>
        <taxon>Orthoptera</taxon>
        <taxon>Ensifera</taxon>
        <taxon>Gryllidea</taxon>
        <taxon>Grylloidea</taxon>
        <taxon>Gryllidae</taxon>
        <taxon>Gryllinae</taxon>
        <taxon>Gryllus</taxon>
    </lineage>
</organism>
<dbReference type="InterPro" id="IPR048685">
    <property type="entry name" value="COG3_C"/>
</dbReference>
<name>A0AAN9VC48_9ORTH</name>
<dbReference type="GO" id="GO:0017119">
    <property type="term" value="C:Golgi transport complex"/>
    <property type="evidence" value="ECO:0007669"/>
    <property type="project" value="TreeGrafter"/>
</dbReference>
<keyword evidence="5" id="KW-0653">Protein transport</keyword>